<evidence type="ECO:0000259" key="10">
    <source>
        <dbReference type="PROSITE" id="PS50893"/>
    </source>
</evidence>
<dbReference type="GO" id="GO:0016887">
    <property type="term" value="F:ATP hydrolysis activity"/>
    <property type="evidence" value="ECO:0007669"/>
    <property type="project" value="InterPro"/>
</dbReference>
<dbReference type="GO" id="GO:0015421">
    <property type="term" value="F:ABC-type oligopeptide transporter activity"/>
    <property type="evidence" value="ECO:0007669"/>
    <property type="project" value="TreeGrafter"/>
</dbReference>
<keyword evidence="13" id="KW-1185">Reference proteome</keyword>
<accession>A0A2P8HG85</accession>
<dbReference type="GO" id="GO:0005886">
    <property type="term" value="C:plasma membrane"/>
    <property type="evidence" value="ECO:0007669"/>
    <property type="project" value="UniProtKB-SubCell"/>
</dbReference>
<evidence type="ECO:0000256" key="8">
    <source>
        <dbReference type="ARBA" id="ARBA00023136"/>
    </source>
</evidence>
<dbReference type="OrthoDB" id="9770415at2"/>
<feature type="transmembrane region" description="Helical" evidence="9">
    <location>
        <begin position="133"/>
        <end position="151"/>
    </location>
</feature>
<organism evidence="12 13">
    <name type="scientific">Salsuginibacillus halophilus</name>
    <dbReference type="NCBI Taxonomy" id="517424"/>
    <lineage>
        <taxon>Bacteria</taxon>
        <taxon>Bacillati</taxon>
        <taxon>Bacillota</taxon>
        <taxon>Bacilli</taxon>
        <taxon>Bacillales</taxon>
        <taxon>Bacillaceae</taxon>
        <taxon>Salsuginibacillus</taxon>
    </lineage>
</organism>
<feature type="domain" description="ABC transmembrane type-1" evidence="11">
    <location>
        <begin position="16"/>
        <end position="298"/>
    </location>
</feature>
<dbReference type="SMART" id="SM00382">
    <property type="entry name" value="AAA"/>
    <property type="match status" value="1"/>
</dbReference>
<dbReference type="SUPFAM" id="SSF52540">
    <property type="entry name" value="P-loop containing nucleoside triphosphate hydrolases"/>
    <property type="match status" value="1"/>
</dbReference>
<proteinExistence type="predicted"/>
<dbReference type="InterPro" id="IPR036640">
    <property type="entry name" value="ABC1_TM_sf"/>
</dbReference>
<evidence type="ECO:0000313" key="12">
    <source>
        <dbReference type="EMBL" id="PSL45223.1"/>
    </source>
</evidence>
<evidence type="ECO:0000256" key="5">
    <source>
        <dbReference type="ARBA" id="ARBA00022741"/>
    </source>
</evidence>
<dbReference type="InterPro" id="IPR011527">
    <property type="entry name" value="ABC1_TM_dom"/>
</dbReference>
<comment type="caution">
    <text evidence="12">The sequence shown here is derived from an EMBL/GenBank/DDBJ whole genome shotgun (WGS) entry which is preliminary data.</text>
</comment>
<dbReference type="PANTHER" id="PTHR43394:SF1">
    <property type="entry name" value="ATP-BINDING CASSETTE SUB-FAMILY B MEMBER 10, MITOCHONDRIAL"/>
    <property type="match status" value="1"/>
</dbReference>
<dbReference type="PROSITE" id="PS50929">
    <property type="entry name" value="ABC_TM1F"/>
    <property type="match status" value="1"/>
</dbReference>
<dbReference type="InterPro" id="IPR003439">
    <property type="entry name" value="ABC_transporter-like_ATP-bd"/>
</dbReference>
<sequence>MKHFLSFLKPYQLPIWIAMCLMLFELSVELAQPFIISRIIDDGIIQEDMSVVLTWGGVLVGMSFIAFAAGVINSFYAAHVSQSIGYQIRQRLYERVQSFSFLNFQAYPVSSLLTRMTNDITQIQNTIFMSLRIMMRAPLLVFGSVVMAMIVNIQLGLVLLFSVTVLIIFLGFVMVRASERFKQVQKQVDEVNRKVKENIAAMRLIKVFRRHTFEKANFHDSAGVLKERMVKALKTVEFSMPVILLFMNMSIMAILWFGTVQVNTGGASVGEVVAIINYATRIIGAISVFAMIIMVFSRSHASIQRVGEILDTEDDIQDLGYQQGSQGNSNIAFENVTFRYPESPQTVLSNVSFHVKPGERVAVMGATGAGKTTLFQLIPRLYEAETGRVLINHRPAEDYSLQQLRQMIGYVSQETVLFTGTIRENIAWGKNGASDEEIVQAAQAAQIHDTIVELPDGYNTRLGQRGINLSGGQKQRISIARALLREPAILLLDDSTSALDMKTEARLMEALQAYRCTTLMITQKIQAAARADKVILLEDGKVTGDAHHEKLLAQSELYAKIEASQVGREVKDYA</sequence>
<dbReference type="SUPFAM" id="SSF90123">
    <property type="entry name" value="ABC transporter transmembrane region"/>
    <property type="match status" value="1"/>
</dbReference>
<evidence type="ECO:0000256" key="7">
    <source>
        <dbReference type="ARBA" id="ARBA00022989"/>
    </source>
</evidence>
<keyword evidence="7 9" id="KW-1133">Transmembrane helix</keyword>
<feature type="transmembrane region" description="Helical" evidence="9">
    <location>
        <begin position="278"/>
        <end position="296"/>
    </location>
</feature>
<gene>
    <name evidence="12" type="ORF">B0H94_107228</name>
</gene>
<dbReference type="EMBL" id="PYAV01000007">
    <property type="protein sequence ID" value="PSL45223.1"/>
    <property type="molecule type" value="Genomic_DNA"/>
</dbReference>
<dbReference type="FunFam" id="3.40.50.300:FF:000221">
    <property type="entry name" value="Multidrug ABC transporter ATP-binding protein"/>
    <property type="match status" value="1"/>
</dbReference>
<keyword evidence="4 9" id="KW-0812">Transmembrane</keyword>
<feature type="transmembrane region" description="Helical" evidence="9">
    <location>
        <begin position="13"/>
        <end position="31"/>
    </location>
</feature>
<keyword evidence="5" id="KW-0547">Nucleotide-binding</keyword>
<dbReference type="InterPro" id="IPR017871">
    <property type="entry name" value="ABC_transporter-like_CS"/>
</dbReference>
<dbReference type="InterPro" id="IPR039421">
    <property type="entry name" value="Type_1_exporter"/>
</dbReference>
<evidence type="ECO:0000256" key="6">
    <source>
        <dbReference type="ARBA" id="ARBA00022840"/>
    </source>
</evidence>
<dbReference type="Gene3D" id="1.20.1560.10">
    <property type="entry name" value="ABC transporter type 1, transmembrane domain"/>
    <property type="match status" value="1"/>
</dbReference>
<evidence type="ECO:0000313" key="13">
    <source>
        <dbReference type="Proteomes" id="UP000242310"/>
    </source>
</evidence>
<dbReference type="Pfam" id="PF00005">
    <property type="entry name" value="ABC_tran"/>
    <property type="match status" value="1"/>
</dbReference>
<name>A0A2P8HG85_9BACI</name>
<feature type="transmembrane region" description="Helical" evidence="9">
    <location>
        <begin position="238"/>
        <end position="258"/>
    </location>
</feature>
<reference evidence="12 13" key="1">
    <citation type="submission" date="2018-03" db="EMBL/GenBank/DDBJ databases">
        <title>Genomic Encyclopedia of Type Strains, Phase III (KMG-III): the genomes of soil and plant-associated and newly described type strains.</title>
        <authorList>
            <person name="Whitman W."/>
        </authorList>
    </citation>
    <scope>NUCLEOTIDE SEQUENCE [LARGE SCALE GENOMIC DNA]</scope>
    <source>
        <strain evidence="12 13">CGMCC 1.07653</strain>
    </source>
</reference>
<feature type="transmembrane region" description="Helical" evidence="9">
    <location>
        <begin position="52"/>
        <end position="76"/>
    </location>
</feature>
<dbReference type="Gene3D" id="3.40.50.300">
    <property type="entry name" value="P-loop containing nucleotide triphosphate hydrolases"/>
    <property type="match status" value="1"/>
</dbReference>
<evidence type="ECO:0000256" key="9">
    <source>
        <dbReference type="SAM" id="Phobius"/>
    </source>
</evidence>
<keyword evidence="2" id="KW-0813">Transport</keyword>
<dbReference type="Proteomes" id="UP000242310">
    <property type="component" value="Unassembled WGS sequence"/>
</dbReference>
<feature type="domain" description="ABC transporter" evidence="10">
    <location>
        <begin position="331"/>
        <end position="564"/>
    </location>
</feature>
<dbReference type="InterPro" id="IPR027417">
    <property type="entry name" value="P-loop_NTPase"/>
</dbReference>
<dbReference type="InterPro" id="IPR003593">
    <property type="entry name" value="AAA+_ATPase"/>
</dbReference>
<evidence type="ECO:0000256" key="4">
    <source>
        <dbReference type="ARBA" id="ARBA00022692"/>
    </source>
</evidence>
<dbReference type="Pfam" id="PF00664">
    <property type="entry name" value="ABC_membrane"/>
    <property type="match status" value="1"/>
</dbReference>
<evidence type="ECO:0000256" key="3">
    <source>
        <dbReference type="ARBA" id="ARBA00022475"/>
    </source>
</evidence>
<protein>
    <submittedName>
        <fullName evidence="12">ATP-binding cassette subfamily B protein</fullName>
    </submittedName>
</protein>
<evidence type="ECO:0000256" key="1">
    <source>
        <dbReference type="ARBA" id="ARBA00004651"/>
    </source>
</evidence>
<evidence type="ECO:0000256" key="2">
    <source>
        <dbReference type="ARBA" id="ARBA00022448"/>
    </source>
</evidence>
<keyword evidence="3" id="KW-1003">Cell membrane</keyword>
<dbReference type="PANTHER" id="PTHR43394">
    <property type="entry name" value="ATP-DEPENDENT PERMEASE MDL1, MITOCHONDRIAL"/>
    <property type="match status" value="1"/>
</dbReference>
<dbReference type="CDD" id="cd18548">
    <property type="entry name" value="ABC_6TM_Tm287_like"/>
    <property type="match status" value="1"/>
</dbReference>
<dbReference type="GO" id="GO:0005524">
    <property type="term" value="F:ATP binding"/>
    <property type="evidence" value="ECO:0007669"/>
    <property type="project" value="UniProtKB-KW"/>
</dbReference>
<dbReference type="AlphaFoldDB" id="A0A2P8HG85"/>
<evidence type="ECO:0000259" key="11">
    <source>
        <dbReference type="PROSITE" id="PS50929"/>
    </source>
</evidence>
<dbReference type="PROSITE" id="PS00211">
    <property type="entry name" value="ABC_TRANSPORTER_1"/>
    <property type="match status" value="1"/>
</dbReference>
<dbReference type="PROSITE" id="PS50893">
    <property type="entry name" value="ABC_TRANSPORTER_2"/>
    <property type="match status" value="1"/>
</dbReference>
<keyword evidence="8 9" id="KW-0472">Membrane</keyword>
<keyword evidence="6 12" id="KW-0067">ATP-binding</keyword>
<comment type="subcellular location">
    <subcellularLocation>
        <location evidence="1">Cell membrane</location>
        <topology evidence="1">Multi-pass membrane protein</topology>
    </subcellularLocation>
</comment>